<evidence type="ECO:0000313" key="2">
    <source>
        <dbReference type="EMBL" id="KKP47044.1"/>
    </source>
</evidence>
<dbReference type="InterPro" id="IPR007165">
    <property type="entry name" value="Phage_holin_4_2"/>
</dbReference>
<keyword evidence="1" id="KW-0472">Membrane</keyword>
<organism evidence="2 3">
    <name type="scientific">Candidatus Woesebacteria bacterium GW2011_GWA2_33_28</name>
    <dbReference type="NCBI Taxonomy" id="1618561"/>
    <lineage>
        <taxon>Bacteria</taxon>
        <taxon>Candidatus Woeseibacteriota</taxon>
    </lineage>
</organism>
<proteinExistence type="predicted"/>
<evidence type="ECO:0000256" key="1">
    <source>
        <dbReference type="SAM" id="Phobius"/>
    </source>
</evidence>
<dbReference type="Pfam" id="PF04020">
    <property type="entry name" value="Phage_holin_4_2"/>
    <property type="match status" value="1"/>
</dbReference>
<feature type="transmembrane region" description="Helical" evidence="1">
    <location>
        <begin position="66"/>
        <end position="86"/>
    </location>
</feature>
<keyword evidence="1" id="KW-0812">Transmembrane</keyword>
<reference evidence="2 3" key="1">
    <citation type="journal article" date="2015" name="Nature">
        <title>rRNA introns, odd ribosomes, and small enigmatic genomes across a large radiation of phyla.</title>
        <authorList>
            <person name="Brown C.T."/>
            <person name="Hug L.A."/>
            <person name="Thomas B.C."/>
            <person name="Sharon I."/>
            <person name="Castelle C.J."/>
            <person name="Singh A."/>
            <person name="Wilkins M.J."/>
            <person name="Williams K.H."/>
            <person name="Banfield J.F."/>
        </authorList>
    </citation>
    <scope>NUCLEOTIDE SEQUENCE [LARGE SCALE GENOMIC DNA]</scope>
</reference>
<feature type="transmembrane region" description="Helical" evidence="1">
    <location>
        <begin position="7"/>
        <end position="27"/>
    </location>
</feature>
<keyword evidence="1" id="KW-1133">Transmembrane helix</keyword>
<dbReference type="EMBL" id="LBOZ01000006">
    <property type="protein sequence ID" value="KKP47044.1"/>
    <property type="molecule type" value="Genomic_DNA"/>
</dbReference>
<sequence>MKRILRHFVIDSVSIFLVSSIASGMVFEKGIETLLLTGLGLTIASLIAKPIINILLLPVNLITFGLFRWVAAVAVLYIVTMVVPGFKIVSFDFGGYTSLWIDLPVIAFAGFLAVVAFSFLHSIISSFIYWLIK</sequence>
<dbReference type="AlphaFoldDB" id="A0A0F9ZS58"/>
<dbReference type="Proteomes" id="UP000033995">
    <property type="component" value="Unassembled WGS sequence"/>
</dbReference>
<accession>A0A0F9ZS58</accession>
<evidence type="ECO:0000313" key="3">
    <source>
        <dbReference type="Proteomes" id="UP000033995"/>
    </source>
</evidence>
<protein>
    <recommendedName>
        <fullName evidence="4">Integral membrane protein</fullName>
    </recommendedName>
</protein>
<feature type="transmembrane region" description="Helical" evidence="1">
    <location>
        <begin position="106"/>
        <end position="132"/>
    </location>
</feature>
<comment type="caution">
    <text evidence="2">The sequence shown here is derived from an EMBL/GenBank/DDBJ whole genome shotgun (WGS) entry which is preliminary data.</text>
</comment>
<evidence type="ECO:0008006" key="4">
    <source>
        <dbReference type="Google" id="ProtNLM"/>
    </source>
</evidence>
<gene>
    <name evidence="2" type="ORF">UR38_C0006G0047</name>
</gene>
<name>A0A0F9ZS58_9BACT</name>
<feature type="transmembrane region" description="Helical" evidence="1">
    <location>
        <begin position="33"/>
        <end position="59"/>
    </location>
</feature>